<organism evidence="3 4">
    <name type="scientific">BD1-7 clade bacterium</name>
    <dbReference type="NCBI Taxonomy" id="2029982"/>
    <lineage>
        <taxon>Bacteria</taxon>
        <taxon>Pseudomonadati</taxon>
        <taxon>Pseudomonadota</taxon>
        <taxon>Gammaproteobacteria</taxon>
        <taxon>Cellvibrionales</taxon>
        <taxon>Spongiibacteraceae</taxon>
        <taxon>BD1-7 clade</taxon>
    </lineage>
</organism>
<feature type="transmembrane region" description="Helical" evidence="1">
    <location>
        <begin position="22"/>
        <end position="39"/>
    </location>
</feature>
<dbReference type="OrthoDB" id="9812729at2"/>
<reference evidence="3 4" key="1">
    <citation type="submission" date="2019-11" db="EMBL/GenBank/DDBJ databases">
        <authorList>
            <person name="Holert J."/>
        </authorList>
    </citation>
    <scope>NUCLEOTIDE SEQUENCE [LARGE SCALE GENOMIC DNA]</scope>
    <source>
        <strain evidence="3">BC5_2</strain>
    </source>
</reference>
<evidence type="ECO:0000313" key="3">
    <source>
        <dbReference type="EMBL" id="CAA0111189.1"/>
    </source>
</evidence>
<feature type="transmembrane region" description="Helical" evidence="1">
    <location>
        <begin position="45"/>
        <end position="67"/>
    </location>
</feature>
<dbReference type="AlphaFoldDB" id="A0A5S9Q128"/>
<proteinExistence type="predicted"/>
<dbReference type="Proteomes" id="UP000434580">
    <property type="component" value="Unassembled WGS sequence"/>
</dbReference>
<dbReference type="PANTHER" id="PTHR33608">
    <property type="entry name" value="BLL2464 PROTEIN"/>
    <property type="match status" value="1"/>
</dbReference>
<name>A0A5S9Q128_9GAMM</name>
<sequence length="462" mass="52580">MTSTLPVDEAPAPLRRAPSHRVIQVLAVWAVLAMCGGIWRMLSPAAGTLAVQLGLLISVFLLFALLWDFRRANQRLVHAQRQLPESFAIGNRQSVTLTLGNVLAEGTTRELTLEIFDHTPDSMTIEESMPIQFSMEAGRSYQLLYHGQFHQRGLAEFGDLDVRYLSPWKLWDVQQSIALPQAVKVYPDFMSIAWLDALHDDEQHMLLGLNRLQRRGDGMSFRQLREYRDGDNIRHIDWKASSRQQKMITREFEDERDQQIVYLLDCGRRMRSQDDALSHFDHALNAMLISASVALKHGDAVGMMGFATDEQRYFRPAKGHSQLNALLNYAYDIQCTQNTADYLAVTTELALRQKKRALVILITNLHDESADELLAAVAYLKRNHQVMVACMREAVVSRHLANPVEQSTDAFLYLGSLSYMQRRQALIDKLQNQGVFIVDAEPDQLHLGLVQHYLSLKRQGVI</sequence>
<evidence type="ECO:0000313" key="4">
    <source>
        <dbReference type="Proteomes" id="UP000434580"/>
    </source>
</evidence>
<accession>A0A5S9Q128</accession>
<dbReference type="InterPro" id="IPR036465">
    <property type="entry name" value="vWFA_dom_sf"/>
</dbReference>
<keyword evidence="1" id="KW-1133">Transmembrane helix</keyword>
<evidence type="ECO:0000256" key="1">
    <source>
        <dbReference type="SAM" id="Phobius"/>
    </source>
</evidence>
<protein>
    <recommendedName>
        <fullName evidence="2">DUF58 domain-containing protein</fullName>
    </recommendedName>
</protein>
<feature type="domain" description="DUF58" evidence="2">
    <location>
        <begin position="224"/>
        <end position="387"/>
    </location>
</feature>
<evidence type="ECO:0000259" key="2">
    <source>
        <dbReference type="Pfam" id="PF01882"/>
    </source>
</evidence>
<dbReference type="PANTHER" id="PTHR33608:SF3">
    <property type="entry name" value="SLR2013 PROTEIN"/>
    <property type="match status" value="1"/>
</dbReference>
<dbReference type="Gene3D" id="3.40.50.410">
    <property type="entry name" value="von Willebrand factor, type A domain"/>
    <property type="match status" value="1"/>
</dbReference>
<keyword evidence="1" id="KW-0472">Membrane</keyword>
<dbReference type="InterPro" id="IPR002881">
    <property type="entry name" value="DUF58"/>
</dbReference>
<dbReference type="SUPFAM" id="SSF53300">
    <property type="entry name" value="vWA-like"/>
    <property type="match status" value="1"/>
</dbReference>
<gene>
    <name evidence="3" type="ORF">DPBNPPHM_01460</name>
</gene>
<dbReference type="Pfam" id="PF01882">
    <property type="entry name" value="DUF58"/>
    <property type="match status" value="1"/>
</dbReference>
<dbReference type="EMBL" id="CACSII010000016">
    <property type="protein sequence ID" value="CAA0111189.1"/>
    <property type="molecule type" value="Genomic_DNA"/>
</dbReference>
<keyword evidence="1" id="KW-0812">Transmembrane</keyword>